<dbReference type="PROSITE" id="PS00108">
    <property type="entry name" value="PROTEIN_KINASE_ST"/>
    <property type="match status" value="1"/>
</dbReference>
<evidence type="ECO:0000313" key="2">
    <source>
        <dbReference type="EMBL" id="KAK8842161.1"/>
    </source>
</evidence>
<dbReference type="InterPro" id="IPR011009">
    <property type="entry name" value="Kinase-like_dom_sf"/>
</dbReference>
<name>A0ABR2H898_9EUKA</name>
<evidence type="ECO:0000259" key="1">
    <source>
        <dbReference type="PROSITE" id="PS50011"/>
    </source>
</evidence>
<feature type="domain" description="Protein kinase" evidence="1">
    <location>
        <begin position="31"/>
        <end position="288"/>
    </location>
</feature>
<dbReference type="SUPFAM" id="SSF56112">
    <property type="entry name" value="Protein kinase-like (PK-like)"/>
    <property type="match status" value="1"/>
</dbReference>
<proteinExistence type="predicted"/>
<organism evidence="2 3">
    <name type="scientific">Tritrichomonas musculus</name>
    <dbReference type="NCBI Taxonomy" id="1915356"/>
    <lineage>
        <taxon>Eukaryota</taxon>
        <taxon>Metamonada</taxon>
        <taxon>Parabasalia</taxon>
        <taxon>Tritrichomonadida</taxon>
        <taxon>Tritrichomonadidae</taxon>
        <taxon>Tritrichomonas</taxon>
    </lineage>
</organism>
<protein>
    <recommendedName>
        <fullName evidence="1">Protein kinase domain-containing protein</fullName>
    </recommendedName>
</protein>
<dbReference type="Proteomes" id="UP001470230">
    <property type="component" value="Unassembled WGS sequence"/>
</dbReference>
<reference evidence="2 3" key="1">
    <citation type="submission" date="2024-04" db="EMBL/GenBank/DDBJ databases">
        <title>Tritrichomonas musculus Genome.</title>
        <authorList>
            <person name="Alves-Ferreira E."/>
            <person name="Grigg M."/>
            <person name="Lorenzi H."/>
            <person name="Galac M."/>
        </authorList>
    </citation>
    <scope>NUCLEOTIDE SEQUENCE [LARGE SCALE GENOMIC DNA]</scope>
    <source>
        <strain evidence="2 3">EAF2021</strain>
    </source>
</reference>
<dbReference type="EMBL" id="JAPFFF010000039">
    <property type="protein sequence ID" value="KAK8842161.1"/>
    <property type="molecule type" value="Genomic_DNA"/>
</dbReference>
<dbReference type="SMART" id="SM00220">
    <property type="entry name" value="S_TKc"/>
    <property type="match status" value="1"/>
</dbReference>
<dbReference type="Gene3D" id="1.10.510.10">
    <property type="entry name" value="Transferase(Phosphotransferase) domain 1"/>
    <property type="match status" value="1"/>
</dbReference>
<sequence length="315" mass="37035">MNDNQKSESESDIFWTEYSPTPRIGEIIDQYKIVKKMVETNCSILMLSIDQRDGSDKVLKFVKYKKSHKDKYDSEVKIMKIFNHPNILKYEFSLFRPPYLIIALKYAPYGNLADFMNKYYKYGIPEDIVRQLMKQILSSVNCLHKHGIWHRDIKPQNFLVFEKQPNIKIKLADFGFAKQFRTNEKGKDFIGTPSFSAPEIHLREVYTNAVDIWSIGITMYVLLVNRSPFNERIFRCPLSKQIIDGKLNLNSLRLSNISEEAIDIIRKMCRSNPYRRPSAEQLLKDDWIMANDEIKNNENDQKIEEKNKSDGLKNE</sequence>
<dbReference type="PROSITE" id="PS50011">
    <property type="entry name" value="PROTEIN_KINASE_DOM"/>
    <property type="match status" value="1"/>
</dbReference>
<dbReference type="Pfam" id="PF00069">
    <property type="entry name" value="Pkinase"/>
    <property type="match status" value="1"/>
</dbReference>
<accession>A0ABR2H898</accession>
<dbReference type="PANTHER" id="PTHR24347">
    <property type="entry name" value="SERINE/THREONINE-PROTEIN KINASE"/>
    <property type="match status" value="1"/>
</dbReference>
<evidence type="ECO:0000313" key="3">
    <source>
        <dbReference type="Proteomes" id="UP001470230"/>
    </source>
</evidence>
<dbReference type="InterPro" id="IPR008271">
    <property type="entry name" value="Ser/Thr_kinase_AS"/>
</dbReference>
<comment type="caution">
    <text evidence="2">The sequence shown here is derived from an EMBL/GenBank/DDBJ whole genome shotgun (WGS) entry which is preliminary data.</text>
</comment>
<gene>
    <name evidence="2" type="ORF">M9Y10_026389</name>
</gene>
<dbReference type="InterPro" id="IPR000719">
    <property type="entry name" value="Prot_kinase_dom"/>
</dbReference>
<keyword evidence="3" id="KW-1185">Reference proteome</keyword>
<dbReference type="Gene3D" id="3.30.200.20">
    <property type="entry name" value="Phosphorylase Kinase, domain 1"/>
    <property type="match status" value="1"/>
</dbReference>